<dbReference type="GO" id="GO:0000272">
    <property type="term" value="P:polysaccharide catabolic process"/>
    <property type="evidence" value="ECO:0007669"/>
    <property type="project" value="UniProtKB-KW"/>
</dbReference>
<keyword evidence="5" id="KW-0624">Polysaccharide degradation</keyword>
<sequence length="432" mass="48245">MPGICLQKFILWNVFVLFLCSVCCGQNLLLNPSFENGVTYWTHDGFIMQLEFTQTHGGIVSAKCTSRTQSSQGPAQLVSLKPGGRYSFSAYIKLFNSFQAFGPQQVTAKIAIVYDNGTADFELTTRLHVTPQDGWIMLGSDFMFPNRAYISARLSVGGPSPEISFYFDNTSLVEIPELISWEQDLCDISSQIDHSRHLFGFGSLMRSEYLLDPDYTQYQNIAFYMFNWATLQEFNWRTESWDNTSPNLSVTVSAADLLIKHGLKVRGHCMFWAVKGHEPDWVSPLTGQAMKDAIQGHIQNMTDTAKGRISHWVVNNERLHGSFYEDSTGDATISQHMFQAARSADPTADLFLNDYDVVAGGGHTAQYLEQIMTFKNANVGLKGAGVESHFDDLVEPDVTLVKARLDRLGQAGVPLWISELSLSSHNESLKAD</sequence>
<dbReference type="InterPro" id="IPR001000">
    <property type="entry name" value="GH10_dom"/>
</dbReference>
<gene>
    <name evidence="8" type="ORF">CUNI_LOCUS5141</name>
</gene>
<dbReference type="Pfam" id="PF02018">
    <property type="entry name" value="CBM_4_9"/>
    <property type="match status" value="1"/>
</dbReference>
<dbReference type="InterPro" id="IPR003305">
    <property type="entry name" value="CenC_carb-bd"/>
</dbReference>
<feature type="non-terminal residue" evidence="8">
    <location>
        <position position="432"/>
    </location>
</feature>
<dbReference type="Proteomes" id="UP000678393">
    <property type="component" value="Unassembled WGS sequence"/>
</dbReference>
<dbReference type="InterPro" id="IPR044846">
    <property type="entry name" value="GH10"/>
</dbReference>
<evidence type="ECO:0000256" key="3">
    <source>
        <dbReference type="ARBA" id="ARBA00022801"/>
    </source>
</evidence>
<dbReference type="PANTHER" id="PTHR31490:SF1">
    <property type="entry name" value="ENDO-1,4-BETA-XYLANASE 1"/>
    <property type="match status" value="1"/>
</dbReference>
<dbReference type="OrthoDB" id="1650875at2759"/>
<evidence type="ECO:0000256" key="4">
    <source>
        <dbReference type="ARBA" id="ARBA00023277"/>
    </source>
</evidence>
<keyword evidence="9" id="KW-1185">Reference proteome</keyword>
<proteinExistence type="inferred from homology"/>
<evidence type="ECO:0000259" key="7">
    <source>
        <dbReference type="PROSITE" id="PS51760"/>
    </source>
</evidence>
<dbReference type="GO" id="GO:0031176">
    <property type="term" value="F:endo-1,4-beta-xylanase activity"/>
    <property type="evidence" value="ECO:0007669"/>
    <property type="project" value="UniProtKB-ARBA"/>
</dbReference>
<dbReference type="PROSITE" id="PS51760">
    <property type="entry name" value="GH10_2"/>
    <property type="match status" value="1"/>
</dbReference>
<comment type="caution">
    <text evidence="8">The sequence shown here is derived from an EMBL/GenBank/DDBJ whole genome shotgun (WGS) entry which is preliminary data.</text>
</comment>
<reference evidence="8" key="1">
    <citation type="submission" date="2021-04" db="EMBL/GenBank/DDBJ databases">
        <authorList>
            <consortium name="Molecular Ecology Group"/>
        </authorList>
    </citation>
    <scope>NUCLEOTIDE SEQUENCE</scope>
</reference>
<evidence type="ECO:0000313" key="9">
    <source>
        <dbReference type="Proteomes" id="UP000678393"/>
    </source>
</evidence>
<keyword evidence="6" id="KW-0732">Signal</keyword>
<accession>A0A8S3YRT9</accession>
<feature type="domain" description="GH10" evidence="7">
    <location>
        <begin position="182"/>
        <end position="432"/>
    </location>
</feature>
<evidence type="ECO:0000313" key="8">
    <source>
        <dbReference type="EMBL" id="CAG5119583.1"/>
    </source>
</evidence>
<protein>
    <recommendedName>
        <fullName evidence="7">GH10 domain-containing protein</fullName>
    </recommendedName>
</protein>
<dbReference type="PANTHER" id="PTHR31490">
    <property type="entry name" value="GLYCOSYL HYDROLASE"/>
    <property type="match status" value="1"/>
</dbReference>
<dbReference type="AlphaFoldDB" id="A0A8S3YRT9"/>
<dbReference type="SUPFAM" id="SSF49785">
    <property type="entry name" value="Galactose-binding domain-like"/>
    <property type="match status" value="1"/>
</dbReference>
<comment type="similarity">
    <text evidence="1">Belongs to the glycosyl hydrolase 10 (cellulase F) family.</text>
</comment>
<dbReference type="SUPFAM" id="SSF51445">
    <property type="entry name" value="(Trans)glycosidases"/>
    <property type="match status" value="1"/>
</dbReference>
<evidence type="ECO:0000256" key="1">
    <source>
        <dbReference type="ARBA" id="ARBA00007495"/>
    </source>
</evidence>
<keyword evidence="4" id="KW-0119">Carbohydrate metabolism</keyword>
<evidence type="ECO:0000256" key="6">
    <source>
        <dbReference type="SAM" id="SignalP"/>
    </source>
</evidence>
<name>A0A8S3YRT9_9EUPU</name>
<dbReference type="InterPro" id="IPR008979">
    <property type="entry name" value="Galactose-bd-like_sf"/>
</dbReference>
<feature type="chain" id="PRO_5035763458" description="GH10 domain-containing protein" evidence="6">
    <location>
        <begin position="26"/>
        <end position="432"/>
    </location>
</feature>
<dbReference type="Pfam" id="PF00331">
    <property type="entry name" value="Glyco_hydro_10"/>
    <property type="match status" value="1"/>
</dbReference>
<keyword evidence="2" id="KW-0677">Repeat</keyword>
<organism evidence="8 9">
    <name type="scientific">Candidula unifasciata</name>
    <dbReference type="NCBI Taxonomy" id="100452"/>
    <lineage>
        <taxon>Eukaryota</taxon>
        <taxon>Metazoa</taxon>
        <taxon>Spiralia</taxon>
        <taxon>Lophotrochozoa</taxon>
        <taxon>Mollusca</taxon>
        <taxon>Gastropoda</taxon>
        <taxon>Heterobranchia</taxon>
        <taxon>Euthyneura</taxon>
        <taxon>Panpulmonata</taxon>
        <taxon>Eupulmonata</taxon>
        <taxon>Stylommatophora</taxon>
        <taxon>Helicina</taxon>
        <taxon>Helicoidea</taxon>
        <taxon>Geomitridae</taxon>
        <taxon>Candidula</taxon>
    </lineage>
</organism>
<dbReference type="SMART" id="SM00633">
    <property type="entry name" value="Glyco_10"/>
    <property type="match status" value="1"/>
</dbReference>
<evidence type="ECO:0000256" key="2">
    <source>
        <dbReference type="ARBA" id="ARBA00022737"/>
    </source>
</evidence>
<keyword evidence="3" id="KW-0378">Hydrolase</keyword>
<dbReference type="Gene3D" id="2.60.120.260">
    <property type="entry name" value="Galactose-binding domain-like"/>
    <property type="match status" value="1"/>
</dbReference>
<dbReference type="InterPro" id="IPR017853">
    <property type="entry name" value="GH"/>
</dbReference>
<feature type="signal peptide" evidence="6">
    <location>
        <begin position="1"/>
        <end position="25"/>
    </location>
</feature>
<evidence type="ECO:0000256" key="5">
    <source>
        <dbReference type="ARBA" id="ARBA00023326"/>
    </source>
</evidence>
<dbReference type="Gene3D" id="3.20.20.80">
    <property type="entry name" value="Glycosidases"/>
    <property type="match status" value="1"/>
</dbReference>
<dbReference type="EMBL" id="CAJHNH020000739">
    <property type="protein sequence ID" value="CAG5119583.1"/>
    <property type="molecule type" value="Genomic_DNA"/>
</dbReference>